<sequence>MSIQVETNHYESLTIPQDAADQLFFDARSANSFSDEPVSDEVLDAIYEATKMGPTMMNNQPLRITWIKSEQARQAIAGSMAGRNAEKALSAPALAVLSFDTEWHEEFENFFPHAPERKEMFQDLAMRTAVGNNNAWLQAGYFIMGVRAAGLAAGPMGGFDSTVVDAAINAENNHKSFLIVNVGKPGENVWHDRLPRHDASLATRSV</sequence>
<dbReference type="SUPFAM" id="SSF55469">
    <property type="entry name" value="FMN-dependent nitroreductase-like"/>
    <property type="match status" value="1"/>
</dbReference>
<evidence type="ECO:0000313" key="2">
    <source>
        <dbReference type="EMBL" id="PMQ19481.1"/>
    </source>
</evidence>
<accession>A0A2N7S011</accession>
<proteinExistence type="predicted"/>
<protein>
    <submittedName>
        <fullName evidence="2">Malonic semialdehyde reductase</fullName>
    </submittedName>
</protein>
<evidence type="ECO:0000313" key="3">
    <source>
        <dbReference type="Proteomes" id="UP000235739"/>
    </source>
</evidence>
<dbReference type="NCBIfam" id="NF003768">
    <property type="entry name" value="PRK05365.1"/>
    <property type="match status" value="1"/>
</dbReference>
<dbReference type="Pfam" id="PF00881">
    <property type="entry name" value="Nitroreductase"/>
    <property type="match status" value="1"/>
</dbReference>
<comment type="caution">
    <text evidence="2">The sequence shown here is derived from an EMBL/GenBank/DDBJ whole genome shotgun (WGS) entry which is preliminary data.</text>
</comment>
<evidence type="ECO:0000259" key="1">
    <source>
        <dbReference type="Pfam" id="PF00881"/>
    </source>
</evidence>
<dbReference type="AlphaFoldDB" id="A0A2N7S011"/>
<dbReference type="Gene3D" id="3.40.109.10">
    <property type="entry name" value="NADH Oxidase"/>
    <property type="match status" value="1"/>
</dbReference>
<dbReference type="InterPro" id="IPR050461">
    <property type="entry name" value="Nitroreductase_HadB/RutE"/>
</dbReference>
<dbReference type="PANTHER" id="PTHR43543:SF1">
    <property type="entry name" value="MALONIC SEMIALDEHYDE REDUCTASE RUTE-RELATED"/>
    <property type="match status" value="1"/>
</dbReference>
<organism evidence="2 3">
    <name type="scientific">Glutamicibacter arilaitensis</name>
    <dbReference type="NCBI Taxonomy" id="256701"/>
    <lineage>
        <taxon>Bacteria</taxon>
        <taxon>Bacillati</taxon>
        <taxon>Actinomycetota</taxon>
        <taxon>Actinomycetes</taxon>
        <taxon>Micrococcales</taxon>
        <taxon>Micrococcaceae</taxon>
        <taxon>Glutamicibacter</taxon>
    </lineage>
</organism>
<dbReference type="EMBL" id="PNQX01000002">
    <property type="protein sequence ID" value="PMQ19481.1"/>
    <property type="molecule type" value="Genomic_DNA"/>
</dbReference>
<dbReference type="InterPro" id="IPR029479">
    <property type="entry name" value="Nitroreductase"/>
</dbReference>
<gene>
    <name evidence="2" type="ORF">CIK84_12405</name>
</gene>
<dbReference type="GO" id="GO:0016491">
    <property type="term" value="F:oxidoreductase activity"/>
    <property type="evidence" value="ECO:0007669"/>
    <property type="project" value="InterPro"/>
</dbReference>
<name>A0A2N7S011_9MICC</name>
<dbReference type="RefSeq" id="WP_102598659.1">
    <property type="nucleotide sequence ID" value="NZ_JABUYH010000057.1"/>
</dbReference>
<feature type="domain" description="Nitroreductase" evidence="1">
    <location>
        <begin position="28"/>
        <end position="184"/>
    </location>
</feature>
<dbReference type="InterPro" id="IPR000415">
    <property type="entry name" value="Nitroreductase-like"/>
</dbReference>
<reference evidence="2 3" key="1">
    <citation type="journal article" date="2017" name="Elife">
        <title>Extensive horizontal gene transfer in cheese-associated bacteria.</title>
        <authorList>
            <person name="Bonham K.S."/>
            <person name="Wolfe B.E."/>
            <person name="Dutton R.J."/>
        </authorList>
    </citation>
    <scope>NUCLEOTIDE SEQUENCE [LARGE SCALE GENOMIC DNA]</scope>
    <source>
        <strain evidence="2 3">JB182</strain>
    </source>
</reference>
<dbReference type="Proteomes" id="UP000235739">
    <property type="component" value="Unassembled WGS sequence"/>
</dbReference>
<dbReference type="PANTHER" id="PTHR43543">
    <property type="entry name" value="MALONIC SEMIALDEHYDE REDUCTASE RUTE-RELATED"/>
    <property type="match status" value="1"/>
</dbReference>